<protein>
    <submittedName>
        <fullName evidence="1">Uncharacterized protein</fullName>
    </submittedName>
</protein>
<accession>A0ACB8ANZ0</accession>
<name>A0ACB8ANZ0_9AGAM</name>
<organism evidence="1 2">
    <name type="scientific">Hygrophoropsis aurantiaca</name>
    <dbReference type="NCBI Taxonomy" id="72124"/>
    <lineage>
        <taxon>Eukaryota</taxon>
        <taxon>Fungi</taxon>
        <taxon>Dikarya</taxon>
        <taxon>Basidiomycota</taxon>
        <taxon>Agaricomycotina</taxon>
        <taxon>Agaricomycetes</taxon>
        <taxon>Agaricomycetidae</taxon>
        <taxon>Boletales</taxon>
        <taxon>Coniophorineae</taxon>
        <taxon>Hygrophoropsidaceae</taxon>
        <taxon>Hygrophoropsis</taxon>
    </lineage>
</organism>
<dbReference type="EMBL" id="MU267610">
    <property type="protein sequence ID" value="KAH7914656.1"/>
    <property type="molecule type" value="Genomic_DNA"/>
</dbReference>
<gene>
    <name evidence="1" type="ORF">BJ138DRAFT_1098466</name>
</gene>
<evidence type="ECO:0000313" key="1">
    <source>
        <dbReference type="EMBL" id="KAH7914656.1"/>
    </source>
</evidence>
<evidence type="ECO:0000313" key="2">
    <source>
        <dbReference type="Proteomes" id="UP000790377"/>
    </source>
</evidence>
<comment type="caution">
    <text evidence="1">The sequence shown here is derived from an EMBL/GenBank/DDBJ whole genome shotgun (WGS) entry which is preliminary data.</text>
</comment>
<sequence>MYGADMNISLHLSTGKNRILVPILHELTRLPPSYMWITASDRDADRVLCKHCKVTTKEVRQNTPEKRGLATTAENVQIIKGHRILGNAVVLSLPIEIRERKFLDNIVWIDSGPENLKTPYVYHPNPASSPERLAIAFWAKQQLQLFETWNFLNADGPSTILHFGYLSKFDTTDFRERSDIDILARGKAAMVLSSDKNQDKASEDGGYNWSH</sequence>
<reference evidence="1" key="1">
    <citation type="journal article" date="2021" name="New Phytol.">
        <title>Evolutionary innovations through gain and loss of genes in the ectomycorrhizal Boletales.</title>
        <authorList>
            <person name="Wu G."/>
            <person name="Miyauchi S."/>
            <person name="Morin E."/>
            <person name="Kuo A."/>
            <person name="Drula E."/>
            <person name="Varga T."/>
            <person name="Kohler A."/>
            <person name="Feng B."/>
            <person name="Cao Y."/>
            <person name="Lipzen A."/>
            <person name="Daum C."/>
            <person name="Hundley H."/>
            <person name="Pangilinan J."/>
            <person name="Johnson J."/>
            <person name="Barry K."/>
            <person name="LaButti K."/>
            <person name="Ng V."/>
            <person name="Ahrendt S."/>
            <person name="Min B."/>
            <person name="Choi I.G."/>
            <person name="Park H."/>
            <person name="Plett J.M."/>
            <person name="Magnuson J."/>
            <person name="Spatafora J.W."/>
            <person name="Nagy L.G."/>
            <person name="Henrissat B."/>
            <person name="Grigoriev I.V."/>
            <person name="Yang Z.L."/>
            <person name="Xu J."/>
            <person name="Martin F.M."/>
        </authorList>
    </citation>
    <scope>NUCLEOTIDE SEQUENCE</scope>
    <source>
        <strain evidence="1">ATCC 28755</strain>
    </source>
</reference>
<keyword evidence="2" id="KW-1185">Reference proteome</keyword>
<proteinExistence type="predicted"/>
<dbReference type="Proteomes" id="UP000790377">
    <property type="component" value="Unassembled WGS sequence"/>
</dbReference>